<dbReference type="STRING" id="684065.SAMN05421738_11199"/>
<sequence>MNSHTFYKQTFTSETSHQLVGILDSIDFKSLNLEEHNLDYIEKMKPNFFYYIQMFDYAINTLIKDDDIDNKWIIDFGGGHGFLSLFLKLKGFRVIYCDFNINSVQTIKKIAEHIGFGPDYYVHGSSSDVLAFIKEKDLNIDYLISTDTIEHIFDLEEMFYNFHLINSSLNMLFTTASNPKNFIKAKQLRKLMNKDEIEENIPNRRKYLAEIYHDLTDEELNDLANNSRGLRYVDLPEYVKFYEENRSFKKIEIDAYNCCEPEFGSWMERILPLEDYIDLGKKYDYNLEIKNGFFNSLDKKSVKKILVEQINNFMVCNKTFGIYLAPFITLKYSK</sequence>
<dbReference type="Gene3D" id="3.40.50.150">
    <property type="entry name" value="Vaccinia Virus protein VP39"/>
    <property type="match status" value="1"/>
</dbReference>
<dbReference type="InterPro" id="IPR029063">
    <property type="entry name" value="SAM-dependent_MTases_sf"/>
</dbReference>
<dbReference type="RefSeq" id="WP_092908819.1">
    <property type="nucleotide sequence ID" value="NZ_FOUZ01000011.1"/>
</dbReference>
<dbReference type="Proteomes" id="UP000199149">
    <property type="component" value="Unassembled WGS sequence"/>
</dbReference>
<organism evidence="1 2">
    <name type="scientific">Algoriella xinjiangensis</name>
    <dbReference type="NCBI Taxonomy" id="684065"/>
    <lineage>
        <taxon>Bacteria</taxon>
        <taxon>Pseudomonadati</taxon>
        <taxon>Bacteroidota</taxon>
        <taxon>Flavobacteriia</taxon>
        <taxon>Flavobacteriales</taxon>
        <taxon>Weeksellaceae</taxon>
        <taxon>Algoriella</taxon>
    </lineage>
</organism>
<reference evidence="2" key="1">
    <citation type="submission" date="2016-10" db="EMBL/GenBank/DDBJ databases">
        <authorList>
            <person name="Varghese N."/>
            <person name="Submissions S."/>
        </authorList>
    </citation>
    <scope>NUCLEOTIDE SEQUENCE [LARGE SCALE GENOMIC DNA]</scope>
    <source>
        <strain evidence="2">XJ109</strain>
    </source>
</reference>
<proteinExistence type="predicted"/>
<keyword evidence="1" id="KW-0808">Transferase</keyword>
<keyword evidence="1" id="KW-0489">Methyltransferase</keyword>
<gene>
    <name evidence="1" type="ORF">SAMN05421738_11199</name>
</gene>
<name>A0A1I4YMA7_9FLAO</name>
<evidence type="ECO:0000313" key="1">
    <source>
        <dbReference type="EMBL" id="SFN38740.1"/>
    </source>
</evidence>
<dbReference type="SUPFAM" id="SSF53335">
    <property type="entry name" value="S-adenosyl-L-methionine-dependent methyltransferases"/>
    <property type="match status" value="1"/>
</dbReference>
<dbReference type="AlphaFoldDB" id="A0A1I4YMA7"/>
<protein>
    <submittedName>
        <fullName evidence="1">2-polyprenyl-3-methyl-5-hydroxy-6-metoxy-1,4-benzoquinol methylase</fullName>
    </submittedName>
</protein>
<keyword evidence="2" id="KW-1185">Reference proteome</keyword>
<dbReference type="GO" id="GO:0008168">
    <property type="term" value="F:methyltransferase activity"/>
    <property type="evidence" value="ECO:0007669"/>
    <property type="project" value="UniProtKB-KW"/>
</dbReference>
<accession>A0A1I4YMA7</accession>
<dbReference type="EMBL" id="FOUZ01000011">
    <property type="protein sequence ID" value="SFN38740.1"/>
    <property type="molecule type" value="Genomic_DNA"/>
</dbReference>
<dbReference type="CDD" id="cd02440">
    <property type="entry name" value="AdoMet_MTases"/>
    <property type="match status" value="1"/>
</dbReference>
<dbReference type="OrthoDB" id="1097916at2"/>
<evidence type="ECO:0000313" key="2">
    <source>
        <dbReference type="Proteomes" id="UP000199149"/>
    </source>
</evidence>
<dbReference type="GO" id="GO:0032259">
    <property type="term" value="P:methylation"/>
    <property type="evidence" value="ECO:0007669"/>
    <property type="project" value="UniProtKB-KW"/>
</dbReference>